<keyword evidence="2" id="KW-1185">Reference proteome</keyword>
<dbReference type="HOGENOM" id="CLU_3375497_0_0_6"/>
<gene>
    <name evidence="1" type="ordered locus">DSC_09045</name>
</gene>
<accession>G7UVZ0</accession>
<protein>
    <submittedName>
        <fullName evidence="1">Uncharacterized protein</fullName>
    </submittedName>
</protein>
<dbReference type="EMBL" id="CP003093">
    <property type="protein sequence ID" value="AER56459.1"/>
    <property type="molecule type" value="Genomic_DNA"/>
</dbReference>
<dbReference type="STRING" id="1045855.DSC_09045"/>
<reference evidence="1 2" key="1">
    <citation type="journal article" date="2012" name="J. Bacteriol.">
        <title>Complete Genome Sequence of the BTEX-Degrading Bacterium Pseudoxanthomonas spadix BD-a59.</title>
        <authorList>
            <person name="Lee S.H."/>
            <person name="Jin H.M."/>
            <person name="Lee H.J."/>
            <person name="Kim J.M."/>
            <person name="Jeon C.O."/>
        </authorList>
    </citation>
    <scope>NUCLEOTIDE SEQUENCE [LARGE SCALE GENOMIC DNA]</scope>
    <source>
        <strain evidence="1 2">BD-a59</strain>
    </source>
</reference>
<dbReference type="KEGG" id="psd:DSC_09045"/>
<dbReference type="Proteomes" id="UP000005870">
    <property type="component" value="Chromosome"/>
</dbReference>
<dbReference type="AlphaFoldDB" id="G7UVZ0"/>
<evidence type="ECO:0000313" key="2">
    <source>
        <dbReference type="Proteomes" id="UP000005870"/>
    </source>
</evidence>
<name>G7UVZ0_PSEUP</name>
<organism evidence="1 2">
    <name type="scientific">Pseudoxanthomonas spadix (strain BD-a59)</name>
    <dbReference type="NCBI Taxonomy" id="1045855"/>
    <lineage>
        <taxon>Bacteria</taxon>
        <taxon>Pseudomonadati</taxon>
        <taxon>Pseudomonadota</taxon>
        <taxon>Gammaproteobacteria</taxon>
        <taxon>Lysobacterales</taxon>
        <taxon>Lysobacteraceae</taxon>
        <taxon>Pseudoxanthomonas</taxon>
    </lineage>
</organism>
<evidence type="ECO:0000313" key="1">
    <source>
        <dbReference type="EMBL" id="AER56459.1"/>
    </source>
</evidence>
<sequence length="34" mass="3895">MFAKAQRPVWIAQCQSHRVAGSAIRRWAISQPED</sequence>
<proteinExistence type="predicted"/>